<dbReference type="AlphaFoldDB" id="A0A226EFL0"/>
<dbReference type="Gene3D" id="1.20.1050.10">
    <property type="match status" value="1"/>
</dbReference>
<keyword evidence="6" id="KW-1185">Reference proteome</keyword>
<dbReference type="GO" id="GO:0045174">
    <property type="term" value="F:glutathione dehydrogenase (ascorbate) activity"/>
    <property type="evidence" value="ECO:0007669"/>
    <property type="project" value="TreeGrafter"/>
</dbReference>
<dbReference type="FunFam" id="1.20.1050.10:FF:000009">
    <property type="entry name" value="Glutathione S-transferase omega-1"/>
    <property type="match status" value="1"/>
</dbReference>
<dbReference type="OrthoDB" id="4951845at2759"/>
<dbReference type="Gene3D" id="3.40.30.10">
    <property type="entry name" value="Glutaredoxin"/>
    <property type="match status" value="1"/>
</dbReference>
<dbReference type="PROSITE" id="PS50404">
    <property type="entry name" value="GST_NTER"/>
    <property type="match status" value="1"/>
</dbReference>
<sequence>MNSKHLMIGDPCPPLINGKLRIYSMRFCPYAQRALLIAAAKKIPYDVVNINLRTKPEFIFEKNPGGKVPTLELAGDDEGCLYESLIVCDYMDDVYPCGASAGDGSCVDRLTAKSPLQKAKDRILIERFNAVTTLDNQALMLPPESSDAEIKELLQNLVDSLKPFEYELGMRGTRFFGGNEKPGMVDYMIWPWFERLPAHALLWGSNFDFQQAKSCLQQLNAWEEEMIKDPAVKESYLSPEVHHTYRLGKKRGSQDYDLLLHSKD</sequence>
<dbReference type="SUPFAM" id="SSF52833">
    <property type="entry name" value="Thioredoxin-like"/>
    <property type="match status" value="1"/>
</dbReference>
<dbReference type="GO" id="GO:0004364">
    <property type="term" value="F:glutathione transferase activity"/>
    <property type="evidence" value="ECO:0007669"/>
    <property type="project" value="InterPro"/>
</dbReference>
<evidence type="ECO:0000259" key="4">
    <source>
        <dbReference type="PROSITE" id="PS50405"/>
    </source>
</evidence>
<evidence type="ECO:0000313" key="6">
    <source>
        <dbReference type="Proteomes" id="UP000198287"/>
    </source>
</evidence>
<comment type="caution">
    <text evidence="5">The sequence shown here is derived from an EMBL/GenBank/DDBJ whole genome shotgun (WGS) entry which is preliminary data.</text>
</comment>
<dbReference type="InterPro" id="IPR010987">
    <property type="entry name" value="Glutathione-S-Trfase_C-like"/>
</dbReference>
<feature type="domain" description="GST N-terminal" evidence="3">
    <location>
        <begin position="18"/>
        <end position="99"/>
    </location>
</feature>
<dbReference type="OMA" id="LDDTYPG"/>
<dbReference type="InterPro" id="IPR004045">
    <property type="entry name" value="Glutathione_S-Trfase_N"/>
</dbReference>
<dbReference type="SFLD" id="SFLDS00019">
    <property type="entry name" value="Glutathione_Transferase_(cytos"/>
    <property type="match status" value="1"/>
</dbReference>
<name>A0A226EFL0_FOLCA</name>
<feature type="domain" description="GST C-terminal" evidence="4">
    <location>
        <begin position="114"/>
        <end position="258"/>
    </location>
</feature>
<proteinExistence type="inferred from homology"/>
<dbReference type="PANTHER" id="PTHR43968:SF6">
    <property type="entry name" value="GLUTATHIONE S-TRANSFERASE OMEGA"/>
    <property type="match status" value="1"/>
</dbReference>
<protein>
    <submittedName>
        <fullName evidence="5">Pyrimidodiazepine synthase</fullName>
    </submittedName>
</protein>
<dbReference type="InterPro" id="IPR040079">
    <property type="entry name" value="Glutathione_S-Trfase"/>
</dbReference>
<organism evidence="5 6">
    <name type="scientific">Folsomia candida</name>
    <name type="common">Springtail</name>
    <dbReference type="NCBI Taxonomy" id="158441"/>
    <lineage>
        <taxon>Eukaryota</taxon>
        <taxon>Metazoa</taxon>
        <taxon>Ecdysozoa</taxon>
        <taxon>Arthropoda</taxon>
        <taxon>Hexapoda</taxon>
        <taxon>Collembola</taxon>
        <taxon>Entomobryomorpha</taxon>
        <taxon>Isotomoidea</taxon>
        <taxon>Isotomidae</taxon>
        <taxon>Proisotominae</taxon>
        <taxon>Folsomia</taxon>
    </lineage>
</organism>
<keyword evidence="2" id="KW-0560">Oxidoreductase</keyword>
<dbReference type="STRING" id="158441.A0A226EFL0"/>
<dbReference type="InterPro" id="IPR036249">
    <property type="entry name" value="Thioredoxin-like_sf"/>
</dbReference>
<comment type="similarity">
    <text evidence="1">Belongs to the GST superfamily. Omega family.</text>
</comment>
<dbReference type="InterPro" id="IPR036282">
    <property type="entry name" value="Glutathione-S-Trfase_C_sf"/>
</dbReference>
<accession>A0A226EFL0</accession>
<reference evidence="5 6" key="1">
    <citation type="submission" date="2015-12" db="EMBL/GenBank/DDBJ databases">
        <title>The genome of Folsomia candida.</title>
        <authorList>
            <person name="Faddeeva A."/>
            <person name="Derks M.F."/>
            <person name="Anvar Y."/>
            <person name="Smit S."/>
            <person name="Van Straalen N."/>
            <person name="Roelofs D."/>
        </authorList>
    </citation>
    <scope>NUCLEOTIDE SEQUENCE [LARGE SCALE GENOMIC DNA]</scope>
    <source>
        <strain evidence="5 6">VU population</strain>
        <tissue evidence="5">Whole body</tissue>
    </source>
</reference>
<dbReference type="Proteomes" id="UP000198287">
    <property type="component" value="Unassembled WGS sequence"/>
</dbReference>
<dbReference type="GO" id="GO:0005737">
    <property type="term" value="C:cytoplasm"/>
    <property type="evidence" value="ECO:0007669"/>
    <property type="project" value="InterPro"/>
</dbReference>
<dbReference type="SFLD" id="SFLDG00358">
    <property type="entry name" value="Main_(cytGST)"/>
    <property type="match status" value="1"/>
</dbReference>
<dbReference type="Pfam" id="PF13417">
    <property type="entry name" value="GST_N_3"/>
    <property type="match status" value="1"/>
</dbReference>
<dbReference type="PROSITE" id="PS50405">
    <property type="entry name" value="GST_CTER"/>
    <property type="match status" value="1"/>
</dbReference>
<evidence type="ECO:0000256" key="1">
    <source>
        <dbReference type="ARBA" id="ARBA00011067"/>
    </source>
</evidence>
<dbReference type="InterPro" id="IPR005442">
    <property type="entry name" value="GST_omega"/>
</dbReference>
<dbReference type="EMBL" id="LNIX01000004">
    <property type="protein sequence ID" value="OXA56160.1"/>
    <property type="molecule type" value="Genomic_DNA"/>
</dbReference>
<dbReference type="FunFam" id="3.40.30.10:FF:000123">
    <property type="entry name" value="Glutathione transferase o1"/>
    <property type="match status" value="1"/>
</dbReference>
<evidence type="ECO:0000313" key="5">
    <source>
        <dbReference type="EMBL" id="OXA56160.1"/>
    </source>
</evidence>
<dbReference type="PANTHER" id="PTHR43968">
    <property type="match status" value="1"/>
</dbReference>
<gene>
    <name evidence="5" type="ORF">Fcan01_09773</name>
</gene>
<evidence type="ECO:0000259" key="3">
    <source>
        <dbReference type="PROSITE" id="PS50404"/>
    </source>
</evidence>
<dbReference type="GO" id="GO:0006749">
    <property type="term" value="P:glutathione metabolic process"/>
    <property type="evidence" value="ECO:0007669"/>
    <property type="project" value="TreeGrafter"/>
</dbReference>
<dbReference type="SUPFAM" id="SSF47616">
    <property type="entry name" value="GST C-terminal domain-like"/>
    <property type="match status" value="1"/>
</dbReference>
<evidence type="ECO:0000256" key="2">
    <source>
        <dbReference type="ARBA" id="ARBA00023002"/>
    </source>
</evidence>
<dbReference type="InterPro" id="IPR050983">
    <property type="entry name" value="GST_Omega/HSP26"/>
</dbReference>
<dbReference type="PRINTS" id="PR01625">
    <property type="entry name" value="GSTRNSFRASEO"/>
</dbReference>